<sequence>MPRDDSPNPTETPLLNRPAEIDRERERDNWESTLAIGSQVWWVDADASGPGVIAGVDHQEEYDRTLVLIFAWDYETGGPFQVHVDLNDLRPLTKPYDLHAEDQSHLDELTRQVESDGLPWSLSTNNTPYSLMHRFATEEDALEALAKQVRAEWWRVTDLNIPTTPTTAPDSDADAIAIYYAALNDRQTYQLTRDTPAELGPHHVGAPSHPVPDERAITHTEYALHGTVYRKGKPTVVTETWPGRESDRHWMTRWVQQVIAFQQGAELPTDAVLYARTWSTPGWAPATSPTVTSDYATLCAIYLDTFRAAGIDAALGADGDLAIAVPDGYTARAICGNHPLPGDGAEFRWSLQLHRTVDAAQFTYLHPIAEDIGGFAATVRDLLNRLPILRFAHGPTWAPGTLHISAEQATNANDAVIFHPRHDGITLPCMELDGAQAYLYVDPRRGALRVSLELDGAEDWLITEDCVPVVFAVNGATVLDTTRLGASGAGFAADPLATLTAIYRLWHALRALYATPEPAVEIARLVEDWFADHGMALRPDQHPPSNC</sequence>
<accession>A0A367ESL5</accession>
<evidence type="ECO:0000313" key="2">
    <source>
        <dbReference type="EMBL" id="RCG21118.1"/>
    </source>
</evidence>
<dbReference type="AlphaFoldDB" id="A0A367ESL5"/>
<dbReference type="OrthoDB" id="3366604at2"/>
<proteinExistence type="predicted"/>
<feature type="region of interest" description="Disordered" evidence="1">
    <location>
        <begin position="1"/>
        <end position="26"/>
    </location>
</feature>
<name>A0A367ESL5_9ACTN</name>
<evidence type="ECO:0000256" key="1">
    <source>
        <dbReference type="SAM" id="MobiDB-lite"/>
    </source>
</evidence>
<dbReference type="EMBL" id="QOIL01000030">
    <property type="protein sequence ID" value="RCG21118.1"/>
    <property type="molecule type" value="Genomic_DNA"/>
</dbReference>
<keyword evidence="3" id="KW-1185">Reference proteome</keyword>
<organism evidence="2 3">
    <name type="scientific">Sphaerisporangium album</name>
    <dbReference type="NCBI Taxonomy" id="509200"/>
    <lineage>
        <taxon>Bacteria</taxon>
        <taxon>Bacillati</taxon>
        <taxon>Actinomycetota</taxon>
        <taxon>Actinomycetes</taxon>
        <taxon>Streptosporangiales</taxon>
        <taxon>Streptosporangiaceae</taxon>
        <taxon>Sphaerisporangium</taxon>
    </lineage>
</organism>
<reference evidence="2 3" key="1">
    <citation type="submission" date="2018-06" db="EMBL/GenBank/DDBJ databases">
        <title>Sphaerisporangium craniellae sp. nov., isolated from a marine sponge in the South China Sea.</title>
        <authorList>
            <person name="Li L."/>
        </authorList>
    </citation>
    <scope>NUCLEOTIDE SEQUENCE [LARGE SCALE GENOMIC DNA]</scope>
    <source>
        <strain evidence="2 3">CCTCC AA 208026</strain>
    </source>
</reference>
<dbReference type="RefSeq" id="WP_114033455.1">
    <property type="nucleotide sequence ID" value="NZ_QOIL01000030.1"/>
</dbReference>
<evidence type="ECO:0000313" key="3">
    <source>
        <dbReference type="Proteomes" id="UP000253094"/>
    </source>
</evidence>
<protein>
    <submittedName>
        <fullName evidence="2">Uncharacterized protein</fullName>
    </submittedName>
</protein>
<comment type="caution">
    <text evidence="2">The sequence shown here is derived from an EMBL/GenBank/DDBJ whole genome shotgun (WGS) entry which is preliminary data.</text>
</comment>
<gene>
    <name evidence="2" type="ORF">DQ384_36495</name>
</gene>
<dbReference type="Proteomes" id="UP000253094">
    <property type="component" value="Unassembled WGS sequence"/>
</dbReference>